<keyword evidence="4 8" id="KW-0812">Transmembrane</keyword>
<dbReference type="SUPFAM" id="SSF103473">
    <property type="entry name" value="MFS general substrate transporter"/>
    <property type="match status" value="1"/>
</dbReference>
<feature type="transmembrane region" description="Helical" evidence="8">
    <location>
        <begin position="428"/>
        <end position="451"/>
    </location>
</feature>
<organism evidence="9 10">
    <name type="scientific">Littorina saxatilis</name>
    <dbReference type="NCBI Taxonomy" id="31220"/>
    <lineage>
        <taxon>Eukaryota</taxon>
        <taxon>Metazoa</taxon>
        <taxon>Spiralia</taxon>
        <taxon>Lophotrochozoa</taxon>
        <taxon>Mollusca</taxon>
        <taxon>Gastropoda</taxon>
        <taxon>Caenogastropoda</taxon>
        <taxon>Littorinimorpha</taxon>
        <taxon>Littorinoidea</taxon>
        <taxon>Littorinidae</taxon>
        <taxon>Littorina</taxon>
    </lineage>
</organism>
<dbReference type="PANTHER" id="PTHR10332:SF88">
    <property type="entry name" value="EQUILIBRATIVE NUCLEOSIDE TRANSPORTER 1, ISOFORM A"/>
    <property type="match status" value="1"/>
</dbReference>
<feature type="transmembrane region" description="Helical" evidence="8">
    <location>
        <begin position="237"/>
        <end position="258"/>
    </location>
</feature>
<evidence type="ECO:0008006" key="11">
    <source>
        <dbReference type="Google" id="ProtNLM"/>
    </source>
</evidence>
<keyword evidence="6 8" id="KW-0472">Membrane</keyword>
<comment type="subcellular location">
    <subcellularLocation>
        <location evidence="1">Membrane</location>
        <topology evidence="1">Multi-pass membrane protein</topology>
    </subcellularLocation>
</comment>
<feature type="transmembrane region" description="Helical" evidence="8">
    <location>
        <begin position="172"/>
        <end position="200"/>
    </location>
</feature>
<evidence type="ECO:0000256" key="5">
    <source>
        <dbReference type="ARBA" id="ARBA00022989"/>
    </source>
</evidence>
<keyword evidence="3" id="KW-0813">Transport</keyword>
<feature type="transmembrane region" description="Helical" evidence="8">
    <location>
        <begin position="56"/>
        <end position="76"/>
    </location>
</feature>
<dbReference type="AlphaFoldDB" id="A0AAN9BC16"/>
<dbReference type="InterPro" id="IPR034764">
    <property type="entry name" value="ENT1/ENT2"/>
</dbReference>
<evidence type="ECO:0000256" key="2">
    <source>
        <dbReference type="ARBA" id="ARBA00007965"/>
    </source>
</evidence>
<reference evidence="9 10" key="1">
    <citation type="submission" date="2024-02" db="EMBL/GenBank/DDBJ databases">
        <title>Chromosome-scale genome assembly of the rough periwinkle Littorina saxatilis.</title>
        <authorList>
            <person name="De Jode A."/>
            <person name="Faria R."/>
            <person name="Formenti G."/>
            <person name="Sims Y."/>
            <person name="Smith T.P."/>
            <person name="Tracey A."/>
            <person name="Wood J.M.D."/>
            <person name="Zagrodzka Z.B."/>
            <person name="Johannesson K."/>
            <person name="Butlin R.K."/>
            <person name="Leder E.H."/>
        </authorList>
    </citation>
    <scope>NUCLEOTIDE SEQUENCE [LARGE SCALE GENOMIC DNA]</scope>
    <source>
        <strain evidence="9">Snail1</strain>
        <tissue evidence="9">Muscle</tissue>
    </source>
</reference>
<evidence type="ECO:0000256" key="1">
    <source>
        <dbReference type="ARBA" id="ARBA00004141"/>
    </source>
</evidence>
<comment type="caution">
    <text evidence="9">The sequence shown here is derived from an EMBL/GenBank/DDBJ whole genome shotgun (WGS) entry which is preliminary data.</text>
</comment>
<dbReference type="PRINTS" id="PR01130">
    <property type="entry name" value="DERENTRNSPRT"/>
</dbReference>
<dbReference type="InterPro" id="IPR036259">
    <property type="entry name" value="MFS_trans_sf"/>
</dbReference>
<dbReference type="NCBIfam" id="TIGR00939">
    <property type="entry name" value="2a57"/>
    <property type="match status" value="1"/>
</dbReference>
<gene>
    <name evidence="9" type="ORF">V1264_018205</name>
</gene>
<evidence type="ECO:0000313" key="9">
    <source>
        <dbReference type="EMBL" id="KAK7103271.1"/>
    </source>
</evidence>
<feature type="transmembrane region" description="Helical" evidence="8">
    <location>
        <begin position="140"/>
        <end position="160"/>
    </location>
</feature>
<dbReference type="InterPro" id="IPR002259">
    <property type="entry name" value="Eqnu_transpt"/>
</dbReference>
<dbReference type="PANTHER" id="PTHR10332">
    <property type="entry name" value="EQUILIBRATIVE NUCLEOSIDE TRANSPORTER"/>
    <property type="match status" value="1"/>
</dbReference>
<dbReference type="GO" id="GO:0005886">
    <property type="term" value="C:plasma membrane"/>
    <property type="evidence" value="ECO:0007669"/>
    <property type="project" value="TreeGrafter"/>
</dbReference>
<evidence type="ECO:0000256" key="3">
    <source>
        <dbReference type="ARBA" id="ARBA00022448"/>
    </source>
</evidence>
<dbReference type="GO" id="GO:0015213">
    <property type="term" value="F:uridine transmembrane transporter activity"/>
    <property type="evidence" value="ECO:0007669"/>
    <property type="project" value="UniProtKB-ARBA"/>
</dbReference>
<dbReference type="EMBL" id="JBAMIC010000008">
    <property type="protein sequence ID" value="KAK7103271.1"/>
    <property type="molecule type" value="Genomic_DNA"/>
</dbReference>
<feature type="compositionally biased region" description="Acidic residues" evidence="7">
    <location>
        <begin position="13"/>
        <end position="23"/>
    </location>
</feature>
<feature type="transmembrane region" description="Helical" evidence="8">
    <location>
        <begin position="390"/>
        <end position="408"/>
    </location>
</feature>
<evidence type="ECO:0000256" key="6">
    <source>
        <dbReference type="ARBA" id="ARBA00023136"/>
    </source>
</evidence>
<protein>
    <recommendedName>
        <fullName evidence="11">Equilibrative nucleoside transporter 1</fullName>
    </recommendedName>
</protein>
<evidence type="ECO:0000256" key="4">
    <source>
        <dbReference type="ARBA" id="ARBA00022692"/>
    </source>
</evidence>
<keyword evidence="10" id="KW-1185">Reference proteome</keyword>
<sequence length="490" mass="55097">MQRKRHQPLSIPSEEEEDSDTAMEPDHDERESLLPQQCNNNSNSFLHKEPVDRFRVVYGIFLFLGVATLLPWNFFITAKHYFDFKFRNLTLPDGVPYDTGNVTTDLQTNFESYLSISSMLSNLVFITIAMLLVRHISLNCRMLVSLVPIIIIFIVTVVFVRIDTDSWQHGFFWFTLVSAAFMVGLTAVLTGSVFGLSCLFPPMYTQAVMSGQALGGTLSAVVMIVAIAIGGTPRNSAFWFFLTATVCSALAMGAYFALYRMKYSRFFMSNQARVSRREVQHINADDVDKDVYEVNVEIPHSRELQSKTTYFTSILRKIWPYFMSVSLVFFVTLACFPAIVSLIKSSHYKPGDPWTATYFTPVVCFFIFNICDFIGRSATSWIKLPRNGQGGWLIFCALLRIGFLPLFMMCNIHPDKRKYLPVELADDVWPIVLNIALGLSNGYIGTLSMLYGPNNVELDQAEGAGMVMTFGMTLGLASGSVISLLLISLI</sequence>
<dbReference type="Pfam" id="PF01733">
    <property type="entry name" value="Nucleoside_tran"/>
    <property type="match status" value="1"/>
</dbReference>
<feature type="transmembrane region" description="Helical" evidence="8">
    <location>
        <begin position="113"/>
        <end position="133"/>
    </location>
</feature>
<dbReference type="PIRSF" id="PIRSF016379">
    <property type="entry name" value="ENT"/>
    <property type="match status" value="1"/>
</dbReference>
<feature type="transmembrane region" description="Helical" evidence="8">
    <location>
        <begin position="212"/>
        <end position="231"/>
    </location>
</feature>
<dbReference type="Proteomes" id="UP001374579">
    <property type="component" value="Unassembled WGS sequence"/>
</dbReference>
<evidence type="ECO:0000256" key="7">
    <source>
        <dbReference type="SAM" id="MobiDB-lite"/>
    </source>
</evidence>
<proteinExistence type="inferred from homology"/>
<feature type="region of interest" description="Disordered" evidence="7">
    <location>
        <begin position="1"/>
        <end position="35"/>
    </location>
</feature>
<feature type="transmembrane region" description="Helical" evidence="8">
    <location>
        <begin position="321"/>
        <end position="343"/>
    </location>
</feature>
<name>A0AAN9BC16_9CAEN</name>
<evidence type="ECO:0000313" key="10">
    <source>
        <dbReference type="Proteomes" id="UP001374579"/>
    </source>
</evidence>
<feature type="transmembrane region" description="Helical" evidence="8">
    <location>
        <begin position="463"/>
        <end position="487"/>
    </location>
</feature>
<evidence type="ECO:0000256" key="8">
    <source>
        <dbReference type="SAM" id="Phobius"/>
    </source>
</evidence>
<comment type="similarity">
    <text evidence="2">Belongs to the SLC29A/ENT transporter (TC 2.A.57) family.</text>
</comment>
<feature type="transmembrane region" description="Helical" evidence="8">
    <location>
        <begin position="355"/>
        <end position="378"/>
    </location>
</feature>
<keyword evidence="5 8" id="KW-1133">Transmembrane helix</keyword>
<accession>A0AAN9BC16</accession>